<dbReference type="GO" id="GO:0005634">
    <property type="term" value="C:nucleus"/>
    <property type="evidence" value="ECO:0007669"/>
    <property type="project" value="TreeGrafter"/>
</dbReference>
<dbReference type="InterPro" id="IPR011989">
    <property type="entry name" value="ARM-like"/>
</dbReference>
<comment type="subcellular location">
    <subcellularLocation>
        <location evidence="1">Cytoplasm</location>
    </subcellularLocation>
</comment>
<dbReference type="EMBL" id="OU900096">
    <property type="protein sequence ID" value="CAG9859724.1"/>
    <property type="molecule type" value="Genomic_DNA"/>
</dbReference>
<dbReference type="GO" id="GO:0008283">
    <property type="term" value="P:cell population proliferation"/>
    <property type="evidence" value="ECO:0007669"/>
    <property type="project" value="InterPro"/>
</dbReference>
<dbReference type="SUPFAM" id="SSF48371">
    <property type="entry name" value="ARM repeat"/>
    <property type="match status" value="2"/>
</dbReference>
<accession>A0A9N9TNK1</accession>
<sequence>MCTIDQASTISPTATGSVNEANIVNPKLLKVLQKVVHPKCKLHNDDYLNLLFNHLTQPPNLPNSLSVEEQKSIMLFLPVWLKSTVAQFEKCKDPPNPQVLYFILNVSRHISSNEQTFVTLNSEDVFEKLIEIVKRVSKPSISVALIQLISVIVDHKSGLQWIISTNHWKFYVDLVLSNETVYILKEGNSFITKLLVKSVAFNSTFCDNVINTILTPLEFVTRKLTDKEDVSGNDFKWLVSTLQNLNTLLVGLLNDSKCTENDIYSLFVDKFKLTSRMKELISLSQNNDLTFHAMKLFITLRYHQMKVRFFDIPFISADSQDNPLYDVYDIYCQAVSMLPAVQTFHLLNWSFTCWVKIKSSMPMCLIKGHQGSLEDQILMIQYIPIFTVFIKFFGIKIYTEENDDLRVHFCNKYYRRICPRTVGVKYKWLPYFLDNFSFANGVLALKFVLHSKKLFPKDTGILAFQILFSLLHDFLVFVKENRELQLPFLKEPEYIALHLNVMEILIEEFDVTWKDSVETLWVMLQMRDLLSDFVWPTKIVVNALKLAKKTVSKYLTFQMALLIDDNQSTALCDFPILLKAKLHDGAWEIRDSSVELVTQFAISNCTSSDVAWHSEYFSRSTAKLQFESFKKAMLENDFPRHILDMSTGDGSPYVRSSALKCLQEIVKDETFWSNIVEQSDIFTILLRILQMETEGMVRSEAANLVGSIFEHQQIPDELLGKFYNAMSHAVVSDLHWEVRVSALKFWELVVDDRLTQQGMIDGSFPSVTFSVQKKIVTLNPAEIRKRLIAVLLELSEMGCLYVFYEALRDDCDLEVAKCATRAVANFADLLKQYEVTERAVEEFAPSSPLVVGKRIDEFPVGKETTMDLGFCSPSQSSYSECIMDEILDTRDLNLLESVLNSLDTPVMENVQFKERVVLSPIKFLDLVYGDLRSNLEDKTKAIRNLDSFQSLLDDILKEYEPDDRNAMDCY</sequence>
<dbReference type="GO" id="GO:0005737">
    <property type="term" value="C:cytoplasm"/>
    <property type="evidence" value="ECO:0007669"/>
    <property type="project" value="UniProtKB-SubCell"/>
</dbReference>
<proteinExistence type="inferred from homology"/>
<dbReference type="OrthoDB" id="10057956at2759"/>
<organism evidence="4 5">
    <name type="scientific">Phyllotreta striolata</name>
    <name type="common">Striped flea beetle</name>
    <name type="synonym">Crioceris striolata</name>
    <dbReference type="NCBI Taxonomy" id="444603"/>
    <lineage>
        <taxon>Eukaryota</taxon>
        <taxon>Metazoa</taxon>
        <taxon>Ecdysozoa</taxon>
        <taxon>Arthropoda</taxon>
        <taxon>Hexapoda</taxon>
        <taxon>Insecta</taxon>
        <taxon>Pterygota</taxon>
        <taxon>Neoptera</taxon>
        <taxon>Endopterygota</taxon>
        <taxon>Coleoptera</taxon>
        <taxon>Polyphaga</taxon>
        <taxon>Cucujiformia</taxon>
        <taxon>Chrysomeloidea</taxon>
        <taxon>Chrysomelidae</taxon>
        <taxon>Galerucinae</taxon>
        <taxon>Alticini</taxon>
        <taxon>Phyllotreta</taxon>
    </lineage>
</organism>
<evidence type="ECO:0000256" key="3">
    <source>
        <dbReference type="ARBA" id="ARBA00061308"/>
    </source>
</evidence>
<keyword evidence="2" id="KW-0963">Cytoplasm</keyword>
<keyword evidence="5" id="KW-1185">Reference proteome</keyword>
<evidence type="ECO:0000256" key="1">
    <source>
        <dbReference type="ARBA" id="ARBA00004496"/>
    </source>
</evidence>
<protein>
    <recommendedName>
        <fullName evidence="6">BRCA1-associated ATM activator 1</fullName>
    </recommendedName>
</protein>
<dbReference type="GO" id="GO:0006974">
    <property type="term" value="P:DNA damage response"/>
    <property type="evidence" value="ECO:0007669"/>
    <property type="project" value="InterPro"/>
</dbReference>
<comment type="similarity">
    <text evidence="3">Belongs to the BRAT1 family.</text>
</comment>
<dbReference type="Proteomes" id="UP001153712">
    <property type="component" value="Chromosome 3"/>
</dbReference>
<reference evidence="4" key="1">
    <citation type="submission" date="2022-01" db="EMBL/GenBank/DDBJ databases">
        <authorList>
            <person name="King R."/>
        </authorList>
    </citation>
    <scope>NUCLEOTIDE SEQUENCE</scope>
</reference>
<name>A0A9N9TNK1_PHYSR</name>
<evidence type="ECO:0000313" key="5">
    <source>
        <dbReference type="Proteomes" id="UP001153712"/>
    </source>
</evidence>
<dbReference type="PANTHER" id="PTHR21331:SF2">
    <property type="entry name" value="BRCA1-ASSOCIATED ATM ACTIVATOR 1"/>
    <property type="match status" value="1"/>
</dbReference>
<evidence type="ECO:0000313" key="4">
    <source>
        <dbReference type="EMBL" id="CAG9859724.1"/>
    </source>
</evidence>
<dbReference type="InterPro" id="IPR038904">
    <property type="entry name" value="BRAT1"/>
</dbReference>
<gene>
    <name evidence="4" type="ORF">PHYEVI_LOCUS6092</name>
</gene>
<evidence type="ECO:0008006" key="6">
    <source>
        <dbReference type="Google" id="ProtNLM"/>
    </source>
</evidence>
<dbReference type="InterPro" id="IPR016024">
    <property type="entry name" value="ARM-type_fold"/>
</dbReference>
<dbReference type="PANTHER" id="PTHR21331">
    <property type="entry name" value="BRCA1-ASSOCIATED ATM ACTIVATOR 1"/>
    <property type="match status" value="1"/>
</dbReference>
<dbReference type="AlphaFoldDB" id="A0A9N9TNK1"/>
<evidence type="ECO:0000256" key="2">
    <source>
        <dbReference type="ARBA" id="ARBA00022490"/>
    </source>
</evidence>
<dbReference type="Gene3D" id="1.25.10.10">
    <property type="entry name" value="Leucine-rich Repeat Variant"/>
    <property type="match status" value="1"/>
</dbReference>